<dbReference type="Gene3D" id="2.40.30.30">
    <property type="entry name" value="Riboflavin kinase-like"/>
    <property type="match status" value="1"/>
</dbReference>
<dbReference type="SUPFAM" id="SSF82114">
    <property type="entry name" value="Riboflavin kinase-like"/>
    <property type="match status" value="1"/>
</dbReference>
<evidence type="ECO:0000256" key="15">
    <source>
        <dbReference type="PIRNR" id="PIRNR004491"/>
    </source>
</evidence>
<evidence type="ECO:0000256" key="2">
    <source>
        <dbReference type="ARBA" id="ARBA00004726"/>
    </source>
</evidence>
<dbReference type="NCBIfam" id="NF004163">
    <property type="entry name" value="PRK05627.1-6"/>
    <property type="match status" value="1"/>
</dbReference>
<feature type="domain" description="Riboflavin kinase" evidence="16">
    <location>
        <begin position="184"/>
        <end position="308"/>
    </location>
</feature>
<dbReference type="GO" id="GO:0009398">
    <property type="term" value="P:FMN biosynthetic process"/>
    <property type="evidence" value="ECO:0007669"/>
    <property type="project" value="UniProtKB-UniRule"/>
</dbReference>
<evidence type="ECO:0000256" key="1">
    <source>
        <dbReference type="ARBA" id="ARBA00002121"/>
    </source>
</evidence>
<reference evidence="17 18" key="1">
    <citation type="journal article" date="2018" name="Genome Biol. Evol.">
        <title>Cladogenesis and Genomic Streamlining in Extracellular Endosymbionts of Tropical Stink Bugs.</title>
        <authorList>
            <person name="Otero-Bravo A."/>
            <person name="Goffredi S."/>
            <person name="Sabree Z.L."/>
        </authorList>
    </citation>
    <scope>NUCLEOTIDE SEQUENCE [LARGE SCALE GENOMIC DNA]</scope>
    <source>
        <strain evidence="17 18">SoEL</strain>
    </source>
</reference>
<keyword evidence="12" id="KW-0511">Multifunctional enzyme</keyword>
<evidence type="ECO:0000313" key="18">
    <source>
        <dbReference type="Proteomes" id="UP000296144"/>
    </source>
</evidence>
<evidence type="ECO:0000313" key="17">
    <source>
        <dbReference type="EMBL" id="PPI86580.1"/>
    </source>
</evidence>
<dbReference type="NCBIfam" id="TIGR00083">
    <property type="entry name" value="ribF"/>
    <property type="match status" value="1"/>
</dbReference>
<dbReference type="NCBIfam" id="NF004159">
    <property type="entry name" value="PRK05627.1-2"/>
    <property type="match status" value="1"/>
</dbReference>
<evidence type="ECO:0000256" key="11">
    <source>
        <dbReference type="ARBA" id="ARBA00022840"/>
    </source>
</evidence>
<evidence type="ECO:0000256" key="14">
    <source>
        <dbReference type="ARBA" id="ARBA00049494"/>
    </source>
</evidence>
<keyword evidence="4 15" id="KW-0285">Flavoprotein</keyword>
<comment type="pathway">
    <text evidence="2 15">Cofactor biosynthesis; FAD biosynthesis; FAD from FMN: step 1/1.</text>
</comment>
<organism evidence="17 18">
    <name type="scientific">Candidatus Pantoea edessiphila</name>
    <dbReference type="NCBI Taxonomy" id="2044610"/>
    <lineage>
        <taxon>Bacteria</taxon>
        <taxon>Pseudomonadati</taxon>
        <taxon>Pseudomonadota</taxon>
        <taxon>Gammaproteobacteria</taxon>
        <taxon>Enterobacterales</taxon>
        <taxon>Erwiniaceae</taxon>
        <taxon>Pantoea</taxon>
    </lineage>
</organism>
<evidence type="ECO:0000256" key="3">
    <source>
        <dbReference type="ARBA" id="ARBA00005201"/>
    </source>
</evidence>
<dbReference type="AlphaFoldDB" id="A0A2P5SW90"/>
<keyword evidence="9 15" id="KW-0418">Kinase</keyword>
<keyword evidence="11 15" id="KW-0067">ATP-binding</keyword>
<dbReference type="CDD" id="cd02064">
    <property type="entry name" value="FAD_synthetase_N"/>
    <property type="match status" value="1"/>
</dbReference>
<dbReference type="InterPro" id="IPR023468">
    <property type="entry name" value="Riboflavin_kinase"/>
</dbReference>
<dbReference type="OrthoDB" id="9803667at2"/>
<evidence type="ECO:0000256" key="10">
    <source>
        <dbReference type="ARBA" id="ARBA00022827"/>
    </source>
</evidence>
<comment type="similarity">
    <text evidence="15">Belongs to the ribF family.</text>
</comment>
<dbReference type="RefSeq" id="WP_136130154.1">
    <property type="nucleotide sequence ID" value="NZ_PDKU01000002.1"/>
</dbReference>
<comment type="caution">
    <text evidence="17">The sequence shown here is derived from an EMBL/GenBank/DDBJ whole genome shotgun (WGS) entry which is preliminary data.</text>
</comment>
<dbReference type="GO" id="GO:0008531">
    <property type="term" value="F:riboflavin kinase activity"/>
    <property type="evidence" value="ECO:0007669"/>
    <property type="project" value="UniProtKB-UniRule"/>
</dbReference>
<keyword evidence="5 15" id="KW-0288">FMN</keyword>
<keyword evidence="8 15" id="KW-0547">Nucleotide-binding</keyword>
<dbReference type="Gene3D" id="3.40.50.620">
    <property type="entry name" value="HUPs"/>
    <property type="match status" value="1"/>
</dbReference>
<evidence type="ECO:0000256" key="8">
    <source>
        <dbReference type="ARBA" id="ARBA00022741"/>
    </source>
</evidence>
<evidence type="ECO:0000256" key="5">
    <source>
        <dbReference type="ARBA" id="ARBA00022643"/>
    </source>
</evidence>
<evidence type="ECO:0000256" key="7">
    <source>
        <dbReference type="ARBA" id="ARBA00022695"/>
    </source>
</evidence>
<name>A0A2P5SW90_9GAMM</name>
<evidence type="ECO:0000256" key="12">
    <source>
        <dbReference type="ARBA" id="ARBA00023268"/>
    </source>
</evidence>
<dbReference type="GO" id="GO:0003919">
    <property type="term" value="F:FMN adenylyltransferase activity"/>
    <property type="evidence" value="ECO:0007669"/>
    <property type="project" value="UniProtKB-UniRule"/>
</dbReference>
<evidence type="ECO:0000256" key="9">
    <source>
        <dbReference type="ARBA" id="ARBA00022777"/>
    </source>
</evidence>
<dbReference type="EMBL" id="PDKU01000002">
    <property type="protein sequence ID" value="PPI86580.1"/>
    <property type="molecule type" value="Genomic_DNA"/>
</dbReference>
<dbReference type="InterPro" id="IPR023465">
    <property type="entry name" value="Riboflavin_kinase_dom_sf"/>
</dbReference>
<keyword evidence="10 15" id="KW-0274">FAD</keyword>
<dbReference type="FunFam" id="3.40.50.620:FF:000021">
    <property type="entry name" value="Riboflavin biosynthesis protein"/>
    <property type="match status" value="1"/>
</dbReference>
<dbReference type="NCBIfam" id="NF004162">
    <property type="entry name" value="PRK05627.1-5"/>
    <property type="match status" value="1"/>
</dbReference>
<accession>A0A2P5SW90</accession>
<evidence type="ECO:0000256" key="4">
    <source>
        <dbReference type="ARBA" id="ARBA00022630"/>
    </source>
</evidence>
<evidence type="ECO:0000259" key="16">
    <source>
        <dbReference type="SMART" id="SM00904"/>
    </source>
</evidence>
<dbReference type="InterPro" id="IPR015865">
    <property type="entry name" value="Riboflavin_kinase_bac/euk"/>
</dbReference>
<dbReference type="PANTHER" id="PTHR22749:SF6">
    <property type="entry name" value="RIBOFLAVIN KINASE"/>
    <property type="match status" value="1"/>
</dbReference>
<dbReference type="InterPro" id="IPR014729">
    <property type="entry name" value="Rossmann-like_a/b/a_fold"/>
</dbReference>
<proteinExistence type="inferred from homology"/>
<dbReference type="SMART" id="SM00904">
    <property type="entry name" value="Flavokinase"/>
    <property type="match status" value="1"/>
</dbReference>
<dbReference type="Pfam" id="PF06574">
    <property type="entry name" value="FAD_syn"/>
    <property type="match status" value="1"/>
</dbReference>
<comment type="function">
    <text evidence="1">Catalyzes the phosphorylation of riboflavin to FMN followed by the adenylation of FMN to FAD.</text>
</comment>
<comment type="pathway">
    <text evidence="3 15">Cofactor biosynthesis; FMN biosynthesis; FMN from riboflavin (ATP route): step 1/1.</text>
</comment>
<dbReference type="UniPathway" id="UPA00276">
    <property type="reaction ID" value="UER00406"/>
</dbReference>
<sequence length="311" mass="35033">MHLIRGIHNIKKHHHGCVLTIGNFDGVHKGHQTLLVKLRQEALKYKLPMMVMLFEPQTIELFAKKNTPITRLTSLREKLRYLSEAGVDNVLCARFNYDFAKMSANCFISELLVSKLGVKYLAIGSDFRFGSGGQGNISLLKKAGNKYNFNVTIVKTLHDGMTRISSTSIRYALTTGNLKLAESLLGHPFIISGKVIHGNSLGKVLGFPTANVNLNRKIYPINGIYVVKVYGLSLKPMFGVANIGTRPTLKDYYYQLEVHLFDIKLNLYGKRIDVMLIHKLRDEKCFISLEDLKKQIAKDIIAAKKFFSLTS</sequence>
<dbReference type="EC" id="2.7.7.2" evidence="15"/>
<keyword evidence="6 15" id="KW-0808">Transferase</keyword>
<dbReference type="EC" id="2.7.1.26" evidence="15"/>
<dbReference type="UniPathway" id="UPA00277">
    <property type="reaction ID" value="UER00407"/>
</dbReference>
<keyword evidence="7 15" id="KW-0548">Nucleotidyltransferase</keyword>
<dbReference type="GO" id="GO:0009231">
    <property type="term" value="P:riboflavin biosynthetic process"/>
    <property type="evidence" value="ECO:0007669"/>
    <property type="project" value="InterPro"/>
</dbReference>
<comment type="catalytic activity">
    <reaction evidence="14 15">
        <text>FMN + ATP + H(+) = FAD + diphosphate</text>
        <dbReference type="Rhea" id="RHEA:17237"/>
        <dbReference type="ChEBI" id="CHEBI:15378"/>
        <dbReference type="ChEBI" id="CHEBI:30616"/>
        <dbReference type="ChEBI" id="CHEBI:33019"/>
        <dbReference type="ChEBI" id="CHEBI:57692"/>
        <dbReference type="ChEBI" id="CHEBI:58210"/>
        <dbReference type="EC" id="2.7.7.2"/>
    </reaction>
</comment>
<dbReference type="Pfam" id="PF01687">
    <property type="entry name" value="Flavokinase"/>
    <property type="match status" value="1"/>
</dbReference>
<keyword evidence="18" id="KW-1185">Reference proteome</keyword>
<dbReference type="PIRSF" id="PIRSF004491">
    <property type="entry name" value="FAD_Synth"/>
    <property type="match status" value="1"/>
</dbReference>
<protein>
    <recommendedName>
        <fullName evidence="15">Riboflavin biosynthesis protein</fullName>
    </recommendedName>
    <domain>
        <recommendedName>
            <fullName evidence="15">Riboflavin kinase</fullName>
            <ecNumber evidence="15">2.7.1.26</ecNumber>
        </recommendedName>
        <alternativeName>
            <fullName evidence="15">Flavokinase</fullName>
        </alternativeName>
    </domain>
    <domain>
        <recommendedName>
            <fullName evidence="15">FMN adenylyltransferase</fullName>
            <ecNumber evidence="15">2.7.7.2</ecNumber>
        </recommendedName>
        <alternativeName>
            <fullName evidence="15">FAD pyrophosphorylase</fullName>
        </alternativeName>
        <alternativeName>
            <fullName evidence="15">FAD synthase</fullName>
        </alternativeName>
    </domain>
</protein>
<dbReference type="Proteomes" id="UP000296144">
    <property type="component" value="Unassembled WGS sequence"/>
</dbReference>
<dbReference type="InterPro" id="IPR015864">
    <property type="entry name" value="FAD_synthase"/>
</dbReference>
<dbReference type="GO" id="GO:0005524">
    <property type="term" value="F:ATP binding"/>
    <property type="evidence" value="ECO:0007669"/>
    <property type="project" value="UniProtKB-UniRule"/>
</dbReference>
<evidence type="ECO:0000256" key="13">
    <source>
        <dbReference type="ARBA" id="ARBA00047880"/>
    </source>
</evidence>
<dbReference type="InterPro" id="IPR002606">
    <property type="entry name" value="Riboflavin_kinase_bac"/>
</dbReference>
<gene>
    <name evidence="17" type="ORF">CRV10_01910</name>
</gene>
<dbReference type="SUPFAM" id="SSF52374">
    <property type="entry name" value="Nucleotidylyl transferase"/>
    <property type="match status" value="1"/>
</dbReference>
<dbReference type="GO" id="GO:0006747">
    <property type="term" value="P:FAD biosynthetic process"/>
    <property type="evidence" value="ECO:0007669"/>
    <property type="project" value="UniProtKB-UniRule"/>
</dbReference>
<evidence type="ECO:0000256" key="6">
    <source>
        <dbReference type="ARBA" id="ARBA00022679"/>
    </source>
</evidence>
<dbReference type="PANTHER" id="PTHR22749">
    <property type="entry name" value="RIBOFLAVIN KINASE/FMN ADENYLYLTRANSFERASE"/>
    <property type="match status" value="1"/>
</dbReference>
<comment type="catalytic activity">
    <reaction evidence="13 15">
        <text>riboflavin + ATP = FMN + ADP + H(+)</text>
        <dbReference type="Rhea" id="RHEA:14357"/>
        <dbReference type="ChEBI" id="CHEBI:15378"/>
        <dbReference type="ChEBI" id="CHEBI:30616"/>
        <dbReference type="ChEBI" id="CHEBI:57986"/>
        <dbReference type="ChEBI" id="CHEBI:58210"/>
        <dbReference type="ChEBI" id="CHEBI:456216"/>
        <dbReference type="EC" id="2.7.1.26"/>
    </reaction>
</comment>